<dbReference type="EMBL" id="JBEZFP010000133">
    <property type="protein sequence ID" value="MEU8138655.1"/>
    <property type="molecule type" value="Genomic_DNA"/>
</dbReference>
<dbReference type="RefSeq" id="WP_358362273.1">
    <property type="nucleotide sequence ID" value="NZ_JBEZFP010000133.1"/>
</dbReference>
<dbReference type="Proteomes" id="UP001551482">
    <property type="component" value="Unassembled WGS sequence"/>
</dbReference>
<keyword evidence="2" id="KW-1185">Reference proteome</keyword>
<dbReference type="Pfam" id="PF04237">
    <property type="entry name" value="YjbR"/>
    <property type="match status" value="1"/>
</dbReference>
<name>A0ABV3DSD5_9ACTN</name>
<dbReference type="Gene3D" id="3.90.1150.30">
    <property type="match status" value="1"/>
</dbReference>
<evidence type="ECO:0000313" key="2">
    <source>
        <dbReference type="Proteomes" id="UP001551482"/>
    </source>
</evidence>
<protein>
    <submittedName>
        <fullName evidence="1">MmcQ/YjbR family DNA-binding protein</fullName>
    </submittedName>
</protein>
<sequence length="123" mass="13413">MAVGVTEKELRAMLLALPEAEEVMVEAWGHPTYRVRGKMFASTSEGSPKVCLKATKETQAELLAADPATFTFPAYVGRHGWVDVALAGVDRGELAELVAEAWRLTAPKRLVKAYDAEKALPEE</sequence>
<accession>A0ABV3DSD5</accession>
<comment type="caution">
    <text evidence="1">The sequence shown here is derived from an EMBL/GenBank/DDBJ whole genome shotgun (WGS) entry which is preliminary data.</text>
</comment>
<gene>
    <name evidence="1" type="ORF">AB0C36_34800</name>
</gene>
<organism evidence="1 2">
    <name type="scientific">Streptodolium elevatio</name>
    <dbReference type="NCBI Taxonomy" id="3157996"/>
    <lineage>
        <taxon>Bacteria</taxon>
        <taxon>Bacillati</taxon>
        <taxon>Actinomycetota</taxon>
        <taxon>Actinomycetes</taxon>
        <taxon>Kitasatosporales</taxon>
        <taxon>Streptomycetaceae</taxon>
        <taxon>Streptodolium</taxon>
    </lineage>
</organism>
<keyword evidence="1" id="KW-0238">DNA-binding</keyword>
<reference evidence="1 2" key="1">
    <citation type="submission" date="2024-06" db="EMBL/GenBank/DDBJ databases">
        <title>The Natural Products Discovery Center: Release of the First 8490 Sequenced Strains for Exploring Actinobacteria Biosynthetic Diversity.</title>
        <authorList>
            <person name="Kalkreuter E."/>
            <person name="Kautsar S.A."/>
            <person name="Yang D."/>
            <person name="Bader C.D."/>
            <person name="Teijaro C.N."/>
            <person name="Fluegel L."/>
            <person name="Davis C.M."/>
            <person name="Simpson J.R."/>
            <person name="Lauterbach L."/>
            <person name="Steele A.D."/>
            <person name="Gui C."/>
            <person name="Meng S."/>
            <person name="Li G."/>
            <person name="Viehrig K."/>
            <person name="Ye F."/>
            <person name="Su P."/>
            <person name="Kiefer A.F."/>
            <person name="Nichols A."/>
            <person name="Cepeda A.J."/>
            <person name="Yan W."/>
            <person name="Fan B."/>
            <person name="Jiang Y."/>
            <person name="Adhikari A."/>
            <person name="Zheng C.-J."/>
            <person name="Schuster L."/>
            <person name="Cowan T.M."/>
            <person name="Smanski M.J."/>
            <person name="Chevrette M.G."/>
            <person name="De Carvalho L.P.S."/>
            <person name="Shen B."/>
        </authorList>
    </citation>
    <scope>NUCLEOTIDE SEQUENCE [LARGE SCALE GENOMIC DNA]</scope>
    <source>
        <strain evidence="1 2">NPDC048946</strain>
    </source>
</reference>
<evidence type="ECO:0000313" key="1">
    <source>
        <dbReference type="EMBL" id="MEU8138655.1"/>
    </source>
</evidence>
<dbReference type="SUPFAM" id="SSF142906">
    <property type="entry name" value="YjbR-like"/>
    <property type="match status" value="1"/>
</dbReference>
<proteinExistence type="predicted"/>
<dbReference type="InterPro" id="IPR058532">
    <property type="entry name" value="YjbR/MT2646/Rv2570-like"/>
</dbReference>
<dbReference type="InterPro" id="IPR038056">
    <property type="entry name" value="YjbR-like_sf"/>
</dbReference>
<dbReference type="GO" id="GO:0003677">
    <property type="term" value="F:DNA binding"/>
    <property type="evidence" value="ECO:0007669"/>
    <property type="project" value="UniProtKB-KW"/>
</dbReference>